<dbReference type="EMBL" id="CAJVQB010002190">
    <property type="protein sequence ID" value="CAG8565682.1"/>
    <property type="molecule type" value="Genomic_DNA"/>
</dbReference>
<comment type="caution">
    <text evidence="1">The sequence shown here is derived from an EMBL/GenBank/DDBJ whole genome shotgun (WGS) entry which is preliminary data.</text>
</comment>
<dbReference type="Proteomes" id="UP000789901">
    <property type="component" value="Unassembled WGS sequence"/>
</dbReference>
<proteinExistence type="predicted"/>
<evidence type="ECO:0000313" key="2">
    <source>
        <dbReference type="Proteomes" id="UP000789901"/>
    </source>
</evidence>
<protein>
    <submittedName>
        <fullName evidence="1">8620_t:CDS:1</fullName>
    </submittedName>
</protein>
<name>A0ABN7UCY6_GIGMA</name>
<accession>A0ABN7UCY6</accession>
<keyword evidence="2" id="KW-1185">Reference proteome</keyword>
<evidence type="ECO:0000313" key="1">
    <source>
        <dbReference type="EMBL" id="CAG8565682.1"/>
    </source>
</evidence>
<organism evidence="1 2">
    <name type="scientific">Gigaspora margarita</name>
    <dbReference type="NCBI Taxonomy" id="4874"/>
    <lineage>
        <taxon>Eukaryota</taxon>
        <taxon>Fungi</taxon>
        <taxon>Fungi incertae sedis</taxon>
        <taxon>Mucoromycota</taxon>
        <taxon>Glomeromycotina</taxon>
        <taxon>Glomeromycetes</taxon>
        <taxon>Diversisporales</taxon>
        <taxon>Gigasporaceae</taxon>
        <taxon>Gigaspora</taxon>
    </lineage>
</organism>
<gene>
    <name evidence="1" type="ORF">GMARGA_LOCUS5234</name>
</gene>
<reference evidence="1 2" key="1">
    <citation type="submission" date="2021-06" db="EMBL/GenBank/DDBJ databases">
        <authorList>
            <person name="Kallberg Y."/>
            <person name="Tangrot J."/>
            <person name="Rosling A."/>
        </authorList>
    </citation>
    <scope>NUCLEOTIDE SEQUENCE [LARGE SCALE GENOMIC DNA]</scope>
    <source>
        <strain evidence="1 2">120-4 pot B 10/14</strain>
    </source>
</reference>
<sequence length="226" mass="26076">MSRLYFSADKDSKVLQANISEQQAAISDIGYEQNVTSLDITNEETEISYDENNSDTDTIKLENKGTIQKVREIIEKIKQDNLKKAYHYHELFTKTLDKLRKDNSEKELLYAILMHFENKLGIKCAKFLKTLLDYFGIIKIEICFYTWNNNGFKNYGGNQLKYLAKFNGVKDIQDLCDKLGLDYKNYGGKDPTYPPNSRLCNYGGCPCKQIDVSIYAAREYNNKSSL</sequence>